<dbReference type="SUPFAM" id="SSF54506">
    <property type="entry name" value="Diaminopimelate epimerase-like"/>
    <property type="match status" value="1"/>
</dbReference>
<comment type="caution">
    <text evidence="2">The sequence shown here is derived from an EMBL/GenBank/DDBJ whole genome shotgun (WGS) entry which is preliminary data.</text>
</comment>
<name>A0A9P6PTK0_9FUNG</name>
<dbReference type="Gene3D" id="3.10.310.10">
    <property type="entry name" value="Diaminopimelate Epimerase, Chain A, domain 1"/>
    <property type="match status" value="2"/>
</dbReference>
<organism evidence="2 3">
    <name type="scientific">Actinomortierella ambigua</name>
    <dbReference type="NCBI Taxonomy" id="1343610"/>
    <lineage>
        <taxon>Eukaryota</taxon>
        <taxon>Fungi</taxon>
        <taxon>Fungi incertae sedis</taxon>
        <taxon>Mucoromycota</taxon>
        <taxon>Mortierellomycotina</taxon>
        <taxon>Mortierellomycetes</taxon>
        <taxon>Mortierellales</taxon>
        <taxon>Mortierellaceae</taxon>
        <taxon>Actinomortierella</taxon>
    </lineage>
</organism>
<sequence length="330" mass="36360">MLPTEYPFHQVDVFTGEGYYGNPLAVVVALDPALPIPGDETMLRFAQWTNLSETTFLLPPSDPSKADYRVRIFTKAGELPFAGHPTLGTCKVFLLHTGRAVKAAMSTSRSSSSPPSDHLEIVQECSIGFVRIRVSSTGQGKEMISFIAPPLLRSGPVEEEKVMIACEAMGLDRSRDVMDTQWIVTGSPWFALLVKDVETVMRAKRTPTAQSRDLKFGIIGQYRRQESTVTAPRGSEEQPLFEVRTFPHAGNVDEDPITGAFNAGMATWLIRSNLAPARYIVSQGTALGRCGRVLVERDDDDLSKPESRRDIWIGGEVVSCIEGTVRMPKE</sequence>
<dbReference type="PIRSF" id="PIRSF016184">
    <property type="entry name" value="PhzC_PhzF"/>
    <property type="match status" value="1"/>
</dbReference>
<dbReference type="EMBL" id="JAAAJB010000559">
    <property type="protein sequence ID" value="KAG0253781.1"/>
    <property type="molecule type" value="Genomic_DNA"/>
</dbReference>
<dbReference type="PANTHER" id="PTHR13774:SF32">
    <property type="entry name" value="ANTISENSE-ENHANCING SEQUENCE 1"/>
    <property type="match status" value="1"/>
</dbReference>
<dbReference type="AlphaFoldDB" id="A0A9P6PTK0"/>
<proteinExistence type="predicted"/>
<reference evidence="2" key="1">
    <citation type="journal article" date="2020" name="Fungal Divers.">
        <title>Resolving the Mortierellaceae phylogeny through synthesis of multi-gene phylogenetics and phylogenomics.</title>
        <authorList>
            <person name="Vandepol N."/>
            <person name="Liber J."/>
            <person name="Desiro A."/>
            <person name="Na H."/>
            <person name="Kennedy M."/>
            <person name="Barry K."/>
            <person name="Grigoriev I.V."/>
            <person name="Miller A.N."/>
            <person name="O'Donnell K."/>
            <person name="Stajich J.E."/>
            <person name="Bonito G."/>
        </authorList>
    </citation>
    <scope>NUCLEOTIDE SEQUENCE</scope>
    <source>
        <strain evidence="2">BC1065</strain>
    </source>
</reference>
<accession>A0A9P6PTK0</accession>
<dbReference type="NCBIfam" id="TIGR00654">
    <property type="entry name" value="PhzF_family"/>
    <property type="match status" value="1"/>
</dbReference>
<dbReference type="Proteomes" id="UP000807716">
    <property type="component" value="Unassembled WGS sequence"/>
</dbReference>
<dbReference type="GO" id="GO:0016853">
    <property type="term" value="F:isomerase activity"/>
    <property type="evidence" value="ECO:0007669"/>
    <property type="project" value="TreeGrafter"/>
</dbReference>
<evidence type="ECO:0000256" key="1">
    <source>
        <dbReference type="PIRSR" id="PIRSR016184-1"/>
    </source>
</evidence>
<dbReference type="InterPro" id="IPR003719">
    <property type="entry name" value="Phenazine_PhzF-like"/>
</dbReference>
<feature type="active site" evidence="1">
    <location>
        <position position="53"/>
    </location>
</feature>
<evidence type="ECO:0000313" key="3">
    <source>
        <dbReference type="Proteomes" id="UP000807716"/>
    </source>
</evidence>
<keyword evidence="3" id="KW-1185">Reference proteome</keyword>
<dbReference type="Pfam" id="PF02567">
    <property type="entry name" value="PhzC-PhzF"/>
    <property type="match status" value="1"/>
</dbReference>
<dbReference type="PANTHER" id="PTHR13774">
    <property type="entry name" value="PHENAZINE BIOSYNTHESIS PROTEIN"/>
    <property type="match status" value="1"/>
</dbReference>
<evidence type="ECO:0000313" key="2">
    <source>
        <dbReference type="EMBL" id="KAG0253781.1"/>
    </source>
</evidence>
<protein>
    <submittedName>
        <fullName evidence="2">Uncharacterized protein</fullName>
    </submittedName>
</protein>
<gene>
    <name evidence="2" type="ORF">DFQ27_007207</name>
</gene>
<dbReference type="GO" id="GO:0005737">
    <property type="term" value="C:cytoplasm"/>
    <property type="evidence" value="ECO:0007669"/>
    <property type="project" value="TreeGrafter"/>
</dbReference>
<dbReference type="OrthoDB" id="75169at2759"/>